<evidence type="ECO:0000313" key="4">
    <source>
        <dbReference type="Proteomes" id="UP000319486"/>
    </source>
</evidence>
<dbReference type="EMBL" id="RCZO01000002">
    <property type="protein sequence ID" value="TPG10700.1"/>
    <property type="molecule type" value="Genomic_DNA"/>
</dbReference>
<dbReference type="InterPro" id="IPR001126">
    <property type="entry name" value="UmuC"/>
</dbReference>
<reference evidence="3 4" key="1">
    <citation type="journal article" date="2019" name="Environ. Microbiol.">
        <title>Species interactions and distinct microbial communities in high Arctic permafrost affected cryosols are associated with the CH4 and CO2 gas fluxes.</title>
        <authorList>
            <person name="Altshuler I."/>
            <person name="Hamel J."/>
            <person name="Turney S."/>
            <person name="Magnuson E."/>
            <person name="Levesque R."/>
            <person name="Greer C."/>
            <person name="Whyte L.G."/>
        </authorList>
    </citation>
    <scope>NUCLEOTIDE SEQUENCE [LARGE SCALE GENOMIC DNA]</scope>
    <source>
        <strain evidence="3 4">S13Y</strain>
    </source>
</reference>
<protein>
    <submittedName>
        <fullName evidence="3">DNA polymerase Y family protein</fullName>
    </submittedName>
</protein>
<proteinExistence type="predicted"/>
<keyword evidence="4" id="KW-1185">Reference proteome</keyword>
<dbReference type="Proteomes" id="UP000319486">
    <property type="component" value="Unassembled WGS sequence"/>
</dbReference>
<dbReference type="CDD" id="cd03468">
    <property type="entry name" value="PolY_like"/>
    <property type="match status" value="1"/>
</dbReference>
<evidence type="ECO:0000313" key="3">
    <source>
        <dbReference type="EMBL" id="TPG10700.1"/>
    </source>
</evidence>
<dbReference type="PANTHER" id="PTHR35369:SF2">
    <property type="entry name" value="BLR3025 PROTEIN"/>
    <property type="match status" value="1"/>
</dbReference>
<accession>A0A502CDD8</accession>
<feature type="domain" description="UmuC" evidence="2">
    <location>
        <begin position="22"/>
        <end position="146"/>
    </location>
</feature>
<dbReference type="AlphaFoldDB" id="A0A502CDD8"/>
<dbReference type="GO" id="GO:0006281">
    <property type="term" value="P:DNA repair"/>
    <property type="evidence" value="ECO:0007669"/>
    <property type="project" value="InterPro"/>
</dbReference>
<dbReference type="PANTHER" id="PTHR35369">
    <property type="entry name" value="BLR3025 PROTEIN-RELATED"/>
    <property type="match status" value="1"/>
</dbReference>
<name>A0A502CDD8_9GAMM</name>
<organism evidence="3 4">
    <name type="scientific">Rhodanobacter glycinis</name>
    <dbReference type="NCBI Taxonomy" id="582702"/>
    <lineage>
        <taxon>Bacteria</taxon>
        <taxon>Pseudomonadati</taxon>
        <taxon>Pseudomonadota</taxon>
        <taxon>Gammaproteobacteria</taxon>
        <taxon>Lysobacterales</taxon>
        <taxon>Rhodanobacteraceae</taxon>
        <taxon>Rhodanobacter</taxon>
    </lineage>
</organism>
<evidence type="ECO:0000259" key="2">
    <source>
        <dbReference type="Pfam" id="PF00817"/>
    </source>
</evidence>
<comment type="caution">
    <text evidence="3">The sequence shown here is derived from an EMBL/GenBank/DDBJ whole genome shotgun (WGS) entry which is preliminary data.</text>
</comment>
<gene>
    <name evidence="3" type="ORF">EAH88_06365</name>
</gene>
<evidence type="ECO:0000256" key="1">
    <source>
        <dbReference type="ARBA" id="ARBA00022763"/>
    </source>
</evidence>
<dbReference type="InterPro" id="IPR050356">
    <property type="entry name" value="SulA_CellDiv_inhibitor"/>
</dbReference>
<dbReference type="InterPro" id="IPR043502">
    <property type="entry name" value="DNA/RNA_pol_sf"/>
</dbReference>
<dbReference type="SUPFAM" id="SSF56672">
    <property type="entry name" value="DNA/RNA polymerases"/>
    <property type="match status" value="1"/>
</dbReference>
<sequence>MLWACVLLPHLALDGVLRRRANHDPLVLVDGAVNARSIVAVNASAREAGLRVGQRLIAARALLVKFEALPCDHQAADRWQRFLAAVAYRYSSEVSLLPHAIVLEVSGSLGLFGPWPRLEATLRSDFSALGFRHRIAVAPTPQAAYVLAGVEDGQAVLTPDHLHRALQSVSTRKSRLPAASIEALSGMGIRTLGQLLKLPRDGLRRRFGVELLQAIDRLLGDLPAGLDTYRPPDVFDLRVELSHEVENIAALVFPLRRMTSDLAAYLAGRDGGVQRFVLRLEHREGRLTEVPVGLLSPERGEGMLFELARGRLEQVQLPEPVLALRLIARDLPGFVPAGRDLFDERPANALPIEQLRERLRAKLGDQAVYRLGSTTDPRPERAQVVSREASTSSLLKAATVPGRSPRARLRHYAQPERNQVRSASGSGAFQPESAAVYAEPHPRPTWLLDRPIPLRGPAPRILAGPERLETGWWDGAEACRDYYVVETSLGQHAWAFCQPGEQSGWMLHGWFA</sequence>
<dbReference type="RefSeq" id="WP_140650226.1">
    <property type="nucleotide sequence ID" value="NZ_RCZO01000002.1"/>
</dbReference>
<keyword evidence="1" id="KW-0227">DNA damage</keyword>
<dbReference type="Pfam" id="PF00817">
    <property type="entry name" value="IMS"/>
    <property type="match status" value="1"/>
</dbReference>